<dbReference type="Proteomes" id="UP000077763">
    <property type="component" value="Unassembled WGS sequence"/>
</dbReference>
<evidence type="ECO:0000256" key="3">
    <source>
        <dbReference type="ARBA" id="ARBA00023125"/>
    </source>
</evidence>
<dbReference type="InterPro" id="IPR036388">
    <property type="entry name" value="WH-like_DNA-bd_sf"/>
</dbReference>
<feature type="domain" description="HTH lysR-type" evidence="5">
    <location>
        <begin position="1"/>
        <end position="58"/>
    </location>
</feature>
<dbReference type="RefSeq" id="WP_064007091.1">
    <property type="nucleotide sequence ID" value="NZ_LUUG01000045.1"/>
</dbReference>
<dbReference type="FunFam" id="1.10.10.10:FF:000001">
    <property type="entry name" value="LysR family transcriptional regulator"/>
    <property type="match status" value="1"/>
</dbReference>
<evidence type="ECO:0000313" key="7">
    <source>
        <dbReference type="EMBL" id="OAI08313.1"/>
    </source>
</evidence>
<dbReference type="OrthoDB" id="9775392at2"/>
<dbReference type="Pfam" id="PF03466">
    <property type="entry name" value="LysR_substrate"/>
    <property type="match status" value="1"/>
</dbReference>
<dbReference type="PANTHER" id="PTHR30346:SF28">
    <property type="entry name" value="HTH-TYPE TRANSCRIPTIONAL REGULATOR CYNR"/>
    <property type="match status" value="1"/>
</dbReference>
<dbReference type="InterPro" id="IPR036390">
    <property type="entry name" value="WH_DNA-bd_sf"/>
</dbReference>
<dbReference type="Gene3D" id="3.40.190.10">
    <property type="entry name" value="Periplasmic binding protein-like II"/>
    <property type="match status" value="2"/>
</dbReference>
<keyword evidence="3" id="KW-0238">DNA-binding</keyword>
<dbReference type="EMBL" id="LUUG01000045">
    <property type="protein sequence ID" value="OAI08313.1"/>
    <property type="molecule type" value="Genomic_DNA"/>
</dbReference>
<dbReference type="CDD" id="cd05466">
    <property type="entry name" value="PBP2_LTTR_substrate"/>
    <property type="match status" value="1"/>
</dbReference>
<evidence type="ECO:0000259" key="5">
    <source>
        <dbReference type="PROSITE" id="PS50931"/>
    </source>
</evidence>
<evidence type="ECO:0000256" key="2">
    <source>
        <dbReference type="ARBA" id="ARBA00023015"/>
    </source>
</evidence>
<dbReference type="PRINTS" id="PR00039">
    <property type="entry name" value="HTHLYSR"/>
</dbReference>
<dbReference type="AlphaFoldDB" id="A0A177MSR2"/>
<dbReference type="EMBL" id="LUUH01000029">
    <property type="protein sequence ID" value="OAI07218.1"/>
    <property type="molecule type" value="Genomic_DNA"/>
</dbReference>
<evidence type="ECO:0000256" key="4">
    <source>
        <dbReference type="ARBA" id="ARBA00023163"/>
    </source>
</evidence>
<proteinExistence type="inferred from homology"/>
<dbReference type="PROSITE" id="PS50931">
    <property type="entry name" value="HTH_LYSR"/>
    <property type="match status" value="1"/>
</dbReference>
<dbReference type="InterPro" id="IPR005119">
    <property type="entry name" value="LysR_subst-bd"/>
</dbReference>
<comment type="similarity">
    <text evidence="1">Belongs to the LysR transcriptional regulatory family.</text>
</comment>
<keyword evidence="2" id="KW-0805">Transcription regulation</keyword>
<dbReference type="SUPFAM" id="SSF46785">
    <property type="entry name" value="Winged helix' DNA-binding domain"/>
    <property type="match status" value="1"/>
</dbReference>
<evidence type="ECO:0000313" key="6">
    <source>
        <dbReference type="EMBL" id="OAI07218.1"/>
    </source>
</evidence>
<dbReference type="Proteomes" id="UP000078090">
    <property type="component" value="Unassembled WGS sequence"/>
</dbReference>
<evidence type="ECO:0000313" key="9">
    <source>
        <dbReference type="Proteomes" id="UP000078090"/>
    </source>
</evidence>
<evidence type="ECO:0000313" key="8">
    <source>
        <dbReference type="Proteomes" id="UP000077763"/>
    </source>
</evidence>
<reference evidence="7 8" key="2">
    <citation type="submission" date="2016-03" db="EMBL/GenBank/DDBJ databases">
        <authorList>
            <person name="Ploux O."/>
        </authorList>
    </citation>
    <scope>NUCLEOTIDE SEQUENCE [LARGE SCALE GENOMIC DNA]</scope>
    <source>
        <strain evidence="7">R-45363</strain>
        <strain evidence="6 8">R-45371</strain>
    </source>
</reference>
<dbReference type="Gene3D" id="1.10.10.10">
    <property type="entry name" value="Winged helix-like DNA-binding domain superfamily/Winged helix DNA-binding domain"/>
    <property type="match status" value="1"/>
</dbReference>
<keyword evidence="4" id="KW-0804">Transcription</keyword>
<dbReference type="Pfam" id="PF00126">
    <property type="entry name" value="HTH_1"/>
    <property type="match status" value="1"/>
</dbReference>
<protein>
    <submittedName>
        <fullName evidence="7">LysR family transcriptional regulator</fullName>
    </submittedName>
</protein>
<gene>
    <name evidence="7" type="ORF">A1332_07435</name>
    <name evidence="6" type="ORF">A1353_07635</name>
</gene>
<reference evidence="9" key="1">
    <citation type="submission" date="2016-03" db="EMBL/GenBank/DDBJ databases">
        <authorList>
            <person name="Heylen K."/>
            <person name="De Vos P."/>
            <person name="Vekeman B."/>
        </authorList>
    </citation>
    <scope>NUCLEOTIDE SEQUENCE [LARGE SCALE GENOMIC DNA]</scope>
    <source>
        <strain evidence="9">R-45363</strain>
    </source>
</reference>
<evidence type="ECO:0000256" key="1">
    <source>
        <dbReference type="ARBA" id="ARBA00009437"/>
    </source>
</evidence>
<dbReference type="SUPFAM" id="SSF53850">
    <property type="entry name" value="Periplasmic binding protein-like II"/>
    <property type="match status" value="1"/>
</dbReference>
<dbReference type="InterPro" id="IPR000847">
    <property type="entry name" value="LysR_HTH_N"/>
</dbReference>
<dbReference type="GO" id="GO:0003700">
    <property type="term" value="F:DNA-binding transcription factor activity"/>
    <property type="evidence" value="ECO:0007669"/>
    <property type="project" value="InterPro"/>
</dbReference>
<organism evidence="7 9">
    <name type="scientific">Methylomonas methanica</name>
    <dbReference type="NCBI Taxonomy" id="421"/>
    <lineage>
        <taxon>Bacteria</taxon>
        <taxon>Pseudomonadati</taxon>
        <taxon>Pseudomonadota</taxon>
        <taxon>Gammaproteobacteria</taxon>
        <taxon>Methylococcales</taxon>
        <taxon>Methylococcaceae</taxon>
        <taxon>Methylomonas</taxon>
    </lineage>
</organism>
<sequence>MEIQQIRYFLAVCDKSSFTRAAQSTYVAQPSLTQAIKKLEEELGGDLFIRDRSGCQLTPLGRFVEPTMRQIFRETQSIKADAIRFNRLNTVPLRIGVMNTISAQYLSPFFTDFQQERPHVELELIVDCESNLLKLLDDDTLDLVISAPSTLPIGHYHSLKLYEERYVVVFNDKHRFNQFERIDLVAIQQEPYLDRLNCELREELRNVCQDKQINLYAAYRSNSEEWILSMVRAGIGIALMPEFTIPKKADNLNFRYLSDPEILRTVQVFFQPSSTANPEVNQLLEKIRVNF</sequence>
<name>A0A177MSR2_METMH</name>
<accession>A0A177MSR2</accession>
<dbReference type="GO" id="GO:0003677">
    <property type="term" value="F:DNA binding"/>
    <property type="evidence" value="ECO:0007669"/>
    <property type="project" value="UniProtKB-KW"/>
</dbReference>
<dbReference type="PANTHER" id="PTHR30346">
    <property type="entry name" value="TRANSCRIPTIONAL DUAL REGULATOR HCAR-RELATED"/>
    <property type="match status" value="1"/>
</dbReference>
<dbReference type="GO" id="GO:0032993">
    <property type="term" value="C:protein-DNA complex"/>
    <property type="evidence" value="ECO:0007669"/>
    <property type="project" value="TreeGrafter"/>
</dbReference>
<comment type="caution">
    <text evidence="7">The sequence shown here is derived from an EMBL/GenBank/DDBJ whole genome shotgun (WGS) entry which is preliminary data.</text>
</comment>